<dbReference type="SUPFAM" id="SSF53067">
    <property type="entry name" value="Actin-like ATPase domain"/>
    <property type="match status" value="2"/>
</dbReference>
<keyword evidence="2" id="KW-0808">Transferase</keyword>
<dbReference type="Gene3D" id="3.30.420.40">
    <property type="match status" value="2"/>
</dbReference>
<dbReference type="InterPro" id="IPR042024">
    <property type="entry name" value="D-XK_euk"/>
</dbReference>
<dbReference type="GO" id="GO:0005997">
    <property type="term" value="P:xylulose metabolic process"/>
    <property type="evidence" value="ECO:0007669"/>
    <property type="project" value="TreeGrafter"/>
</dbReference>
<keyword evidence="3" id="KW-0418">Kinase</keyword>
<dbReference type="GO" id="GO:0042732">
    <property type="term" value="P:D-xylose metabolic process"/>
    <property type="evidence" value="ECO:0007669"/>
    <property type="project" value="InterPro"/>
</dbReference>
<comment type="similarity">
    <text evidence="1">Belongs to the FGGY kinase family.</text>
</comment>
<evidence type="ECO:0000313" key="5">
    <source>
        <dbReference type="EMBL" id="MPL70804.1"/>
    </source>
</evidence>
<gene>
    <name evidence="5" type="ORF">SDC9_16566</name>
</gene>
<evidence type="ECO:0000256" key="3">
    <source>
        <dbReference type="ARBA" id="ARBA00022777"/>
    </source>
</evidence>
<sequence>MEVQESIVFRCNMNLSSIVLGIDSSTQSTSAIVLNAASGKIEAEVRVNYKNDYRLKEYVLDPTTMVLPPLEPGEASQPAQMYLAALDACFSDLYKSCPNLIGKTEAINVSAQQHGQIWLSEKGVQSIYNLRSPMDNWKLTDYFADGFSSERAPIWMSSNSLKESMQIRKFVGGPNAITKISGSNSPVRFTGSVLARTASLLEEAYRNTERIHLISSFLAAVLSGDPNAPIDWGNGSGTGLMNWREKVWDQVLIDATISCGLPDSNLLSRLPPLSSPLTVIGKIAPYFTKKYGFSQDCLIIASSGDNPQTKVLASGSMLSLGTSFVIMGQGSQPVLEANAMYDGIGRPFLFGCRTNGSLTWDDLRKRSGYLSSDYQVSEKALASVTPGSITRICQPREESFPISPILDIGNELPFAENYAGVVDSSLSLVYLASRSFSGLDSESITVTGGGSSSYEVLKRIAGIWGRKVLQIKDAGAALGAAVAAACALVAKNSVENFIEVIRNRVIKPSRVVDPEDKIYNAYHRSSGYLENLQDIFLNSIAKKSDHYGK</sequence>
<feature type="domain" description="Carbohydrate kinase FGGY N-terminal" evidence="4">
    <location>
        <begin position="154"/>
        <end position="308"/>
    </location>
</feature>
<dbReference type="Pfam" id="PF00370">
    <property type="entry name" value="FGGY_N"/>
    <property type="match status" value="1"/>
</dbReference>
<evidence type="ECO:0000256" key="2">
    <source>
        <dbReference type="ARBA" id="ARBA00022679"/>
    </source>
</evidence>
<dbReference type="InterPro" id="IPR018484">
    <property type="entry name" value="FGGY_N"/>
</dbReference>
<protein>
    <recommendedName>
        <fullName evidence="4">Carbohydrate kinase FGGY N-terminal domain-containing protein</fullName>
    </recommendedName>
</protein>
<dbReference type="InterPro" id="IPR043129">
    <property type="entry name" value="ATPase_NBD"/>
</dbReference>
<accession>A0A644TV27</accession>
<dbReference type="EMBL" id="VSSQ01000055">
    <property type="protein sequence ID" value="MPL70804.1"/>
    <property type="molecule type" value="Genomic_DNA"/>
</dbReference>
<dbReference type="CDD" id="cd07776">
    <property type="entry name" value="ASKHA_NBD_FGGY_SpXK-like"/>
    <property type="match status" value="1"/>
</dbReference>
<evidence type="ECO:0000256" key="1">
    <source>
        <dbReference type="ARBA" id="ARBA00009156"/>
    </source>
</evidence>
<evidence type="ECO:0000259" key="4">
    <source>
        <dbReference type="Pfam" id="PF00370"/>
    </source>
</evidence>
<proteinExistence type="inferred from homology"/>
<dbReference type="PANTHER" id="PTHR10196:SF57">
    <property type="entry name" value="XYLULOSE KINASE"/>
    <property type="match status" value="1"/>
</dbReference>
<organism evidence="5">
    <name type="scientific">bioreactor metagenome</name>
    <dbReference type="NCBI Taxonomy" id="1076179"/>
    <lineage>
        <taxon>unclassified sequences</taxon>
        <taxon>metagenomes</taxon>
        <taxon>ecological metagenomes</taxon>
    </lineage>
</organism>
<dbReference type="AlphaFoldDB" id="A0A644TV27"/>
<dbReference type="GO" id="GO:0005829">
    <property type="term" value="C:cytosol"/>
    <property type="evidence" value="ECO:0007669"/>
    <property type="project" value="TreeGrafter"/>
</dbReference>
<dbReference type="GO" id="GO:0004856">
    <property type="term" value="F:D-xylulokinase activity"/>
    <property type="evidence" value="ECO:0007669"/>
    <property type="project" value="InterPro"/>
</dbReference>
<name>A0A644TV27_9ZZZZ</name>
<reference evidence="5" key="1">
    <citation type="submission" date="2019-08" db="EMBL/GenBank/DDBJ databases">
        <authorList>
            <person name="Kucharzyk K."/>
            <person name="Murdoch R.W."/>
            <person name="Higgins S."/>
            <person name="Loffler F."/>
        </authorList>
    </citation>
    <scope>NUCLEOTIDE SEQUENCE</scope>
</reference>
<dbReference type="PANTHER" id="PTHR10196">
    <property type="entry name" value="SUGAR KINASE"/>
    <property type="match status" value="1"/>
</dbReference>
<comment type="caution">
    <text evidence="5">The sequence shown here is derived from an EMBL/GenBank/DDBJ whole genome shotgun (WGS) entry which is preliminary data.</text>
</comment>